<accession>A0A6A5WC85</accession>
<protein>
    <submittedName>
        <fullName evidence="1">Uncharacterized protein</fullName>
    </submittedName>
</protein>
<proteinExistence type="predicted"/>
<evidence type="ECO:0000313" key="1">
    <source>
        <dbReference type="EMBL" id="KAF1995236.1"/>
    </source>
</evidence>
<reference evidence="1" key="1">
    <citation type="journal article" date="2020" name="Stud. Mycol.">
        <title>101 Dothideomycetes genomes: a test case for predicting lifestyles and emergence of pathogens.</title>
        <authorList>
            <person name="Haridas S."/>
            <person name="Albert R."/>
            <person name="Binder M."/>
            <person name="Bloem J."/>
            <person name="Labutti K."/>
            <person name="Salamov A."/>
            <person name="Andreopoulos B."/>
            <person name="Baker S."/>
            <person name="Barry K."/>
            <person name="Bills G."/>
            <person name="Bluhm B."/>
            <person name="Cannon C."/>
            <person name="Castanera R."/>
            <person name="Culley D."/>
            <person name="Daum C."/>
            <person name="Ezra D."/>
            <person name="Gonzalez J."/>
            <person name="Henrissat B."/>
            <person name="Kuo A."/>
            <person name="Liang C."/>
            <person name="Lipzen A."/>
            <person name="Lutzoni F."/>
            <person name="Magnuson J."/>
            <person name="Mondo S."/>
            <person name="Nolan M."/>
            <person name="Ohm R."/>
            <person name="Pangilinan J."/>
            <person name="Park H.-J."/>
            <person name="Ramirez L."/>
            <person name="Alfaro M."/>
            <person name="Sun H."/>
            <person name="Tritt A."/>
            <person name="Yoshinaga Y."/>
            <person name="Zwiers L.-H."/>
            <person name="Turgeon B."/>
            <person name="Goodwin S."/>
            <person name="Spatafora J."/>
            <person name="Crous P."/>
            <person name="Grigoriev I."/>
        </authorList>
    </citation>
    <scope>NUCLEOTIDE SEQUENCE</scope>
    <source>
        <strain evidence="1">CBS 123094</strain>
    </source>
</reference>
<dbReference type="Proteomes" id="UP000799779">
    <property type="component" value="Unassembled WGS sequence"/>
</dbReference>
<gene>
    <name evidence="1" type="ORF">P154DRAFT_611342</name>
</gene>
<sequence>MSHPYSMSSIPGSLTSSLLRHIFHHSVSALQQYITIKPQPGNKKQENEDKELSRRTPCMIIKKTSIGIGAVTLAKSSTMFFAPLEHKNSMNLSNGSYINKPEMNYQAANLALAKNTPSSIKNTEAYQKFEFVQKAFQRHADILLMNINNIENWDEQLWACLSGSKRRYIHEDVKKTTDATQACIYECHKKHSEWYVAEYWKSLINDVRFLEPQLKIAGFISEILRARATVLEQHISGLVSVWADWRKLDEFGSPMDFLNEMKWKVTPAIHTWGKSYFNTETFGGLPDYVWHSHDQIELGLKGALQQRDEKDPSSKFKDSFPHCPRGGLDERWACGGKISTTYTMTTFANLLECTDLGKIFSVSERRWKTFARPPK</sequence>
<keyword evidence="2" id="KW-1185">Reference proteome</keyword>
<name>A0A6A5WC85_9PLEO</name>
<dbReference type="AlphaFoldDB" id="A0A6A5WC85"/>
<organism evidence="1 2">
    <name type="scientific">Amniculicola lignicola CBS 123094</name>
    <dbReference type="NCBI Taxonomy" id="1392246"/>
    <lineage>
        <taxon>Eukaryota</taxon>
        <taxon>Fungi</taxon>
        <taxon>Dikarya</taxon>
        <taxon>Ascomycota</taxon>
        <taxon>Pezizomycotina</taxon>
        <taxon>Dothideomycetes</taxon>
        <taxon>Pleosporomycetidae</taxon>
        <taxon>Pleosporales</taxon>
        <taxon>Amniculicolaceae</taxon>
        <taxon>Amniculicola</taxon>
    </lineage>
</organism>
<dbReference type="EMBL" id="ML977643">
    <property type="protein sequence ID" value="KAF1995236.1"/>
    <property type="molecule type" value="Genomic_DNA"/>
</dbReference>
<evidence type="ECO:0000313" key="2">
    <source>
        <dbReference type="Proteomes" id="UP000799779"/>
    </source>
</evidence>